<accession>A0ABD2JC96</accession>
<keyword evidence="3" id="KW-1185">Reference proteome</keyword>
<dbReference type="AlphaFoldDB" id="A0ABD2JC96"/>
<name>A0ABD2JC96_HETSC</name>
<gene>
    <name evidence="2" type="ORF">niasHS_009374</name>
</gene>
<evidence type="ECO:0000313" key="3">
    <source>
        <dbReference type="Proteomes" id="UP001620645"/>
    </source>
</evidence>
<keyword evidence="1" id="KW-0732">Signal</keyword>
<organism evidence="2 3">
    <name type="scientific">Heterodera schachtii</name>
    <name type="common">Sugarbeet cyst nematode worm</name>
    <name type="synonym">Tylenchus schachtii</name>
    <dbReference type="NCBI Taxonomy" id="97005"/>
    <lineage>
        <taxon>Eukaryota</taxon>
        <taxon>Metazoa</taxon>
        <taxon>Ecdysozoa</taxon>
        <taxon>Nematoda</taxon>
        <taxon>Chromadorea</taxon>
        <taxon>Rhabditida</taxon>
        <taxon>Tylenchina</taxon>
        <taxon>Tylenchomorpha</taxon>
        <taxon>Tylenchoidea</taxon>
        <taxon>Heteroderidae</taxon>
        <taxon>Heteroderinae</taxon>
        <taxon>Heterodera</taxon>
    </lineage>
</organism>
<evidence type="ECO:0000313" key="2">
    <source>
        <dbReference type="EMBL" id="KAL3088088.1"/>
    </source>
</evidence>
<comment type="caution">
    <text evidence="2">The sequence shown here is derived from an EMBL/GenBank/DDBJ whole genome shotgun (WGS) entry which is preliminary data.</text>
</comment>
<protein>
    <submittedName>
        <fullName evidence="2">Uncharacterized protein</fullName>
    </submittedName>
</protein>
<proteinExistence type="predicted"/>
<feature type="signal peptide" evidence="1">
    <location>
        <begin position="1"/>
        <end position="25"/>
    </location>
</feature>
<sequence length="129" mass="13982">MALHFNRQPLLLCILSLFVLLQLLAVLRPFAVDATGLPSGGGCCCCQQQAAPPPPPPQQSCCCCGGGGGGRRKRQLFSGLAELEKYVAEQEQRMYCCGATGRKRRHTGQPVSRRVEFWGGSALSSLMYH</sequence>
<dbReference type="EMBL" id="JBICCN010000168">
    <property type="protein sequence ID" value="KAL3088088.1"/>
    <property type="molecule type" value="Genomic_DNA"/>
</dbReference>
<evidence type="ECO:0000256" key="1">
    <source>
        <dbReference type="SAM" id="SignalP"/>
    </source>
</evidence>
<dbReference type="Proteomes" id="UP001620645">
    <property type="component" value="Unassembled WGS sequence"/>
</dbReference>
<feature type="chain" id="PRO_5044780037" evidence="1">
    <location>
        <begin position="26"/>
        <end position="129"/>
    </location>
</feature>
<reference evidence="2 3" key="1">
    <citation type="submission" date="2024-10" db="EMBL/GenBank/DDBJ databases">
        <authorList>
            <person name="Kim D."/>
        </authorList>
    </citation>
    <scope>NUCLEOTIDE SEQUENCE [LARGE SCALE GENOMIC DNA]</scope>
    <source>
        <strain evidence="2">Taebaek</strain>
    </source>
</reference>